<organism evidence="1">
    <name type="scientific">uncultured Caudovirales phage</name>
    <dbReference type="NCBI Taxonomy" id="2100421"/>
    <lineage>
        <taxon>Viruses</taxon>
        <taxon>Duplodnaviria</taxon>
        <taxon>Heunggongvirae</taxon>
        <taxon>Uroviricota</taxon>
        <taxon>Caudoviricetes</taxon>
        <taxon>Peduoviridae</taxon>
        <taxon>Maltschvirus</taxon>
        <taxon>Maltschvirus maltsch</taxon>
    </lineage>
</organism>
<protein>
    <submittedName>
        <fullName evidence="1">Uncharacterized protein</fullName>
    </submittedName>
</protein>
<reference evidence="1" key="1">
    <citation type="submission" date="2020-05" db="EMBL/GenBank/DDBJ databases">
        <authorList>
            <person name="Chiriac C."/>
            <person name="Salcher M."/>
            <person name="Ghai R."/>
            <person name="Kavagutti S V."/>
        </authorList>
    </citation>
    <scope>NUCLEOTIDE SEQUENCE</scope>
</reference>
<sequence length="73" mass="8174">MKDEIAGTIYAKDYTDWMVKTGGFARDMTLRDWYMGTVVQGLLTAEIVGDYSNEHVAEIASVITDAILKERAK</sequence>
<accession>A0A6J5QHV4</accession>
<proteinExistence type="predicted"/>
<evidence type="ECO:0000313" key="1">
    <source>
        <dbReference type="EMBL" id="CAB4180545.1"/>
    </source>
</evidence>
<name>A0A6J5QHV4_9CAUD</name>
<dbReference type="EMBL" id="LR796986">
    <property type="protein sequence ID" value="CAB4180545.1"/>
    <property type="molecule type" value="Genomic_DNA"/>
</dbReference>
<gene>
    <name evidence="1" type="ORF">UFOVP1049_51</name>
</gene>